<sequence length="94" mass="10880">MENSQNIVSALLPFVVLILIFYFFIIRPQRNQQKKHKEMIDTLAKGDKIVTTGGLVCEVIKSEEGFFTVRLNDETTARIVKDYIAYKIEDNIQK</sequence>
<dbReference type="GO" id="GO:0015031">
    <property type="term" value="P:protein transport"/>
    <property type="evidence" value="ECO:0007669"/>
    <property type="project" value="UniProtKB-KW"/>
</dbReference>
<dbReference type="GO" id="GO:0005886">
    <property type="term" value="C:plasma membrane"/>
    <property type="evidence" value="ECO:0007669"/>
    <property type="project" value="UniProtKB-SubCell"/>
</dbReference>
<evidence type="ECO:0000256" key="1">
    <source>
        <dbReference type="ARBA" id="ARBA00004162"/>
    </source>
</evidence>
<name>A0A3D8J939_9HELI</name>
<evidence type="ECO:0000256" key="7">
    <source>
        <dbReference type="ARBA" id="ARBA00022927"/>
    </source>
</evidence>
<proteinExistence type="inferred from homology"/>
<protein>
    <recommendedName>
        <fullName evidence="3">Sec translocon accessory complex subunit YajC</fullName>
    </recommendedName>
</protein>
<keyword evidence="4" id="KW-0813">Transport</keyword>
<keyword evidence="5" id="KW-1003">Cell membrane</keyword>
<evidence type="ECO:0000256" key="11">
    <source>
        <dbReference type="SAM" id="Phobius"/>
    </source>
</evidence>
<keyword evidence="8 11" id="KW-1133">Transmembrane helix</keyword>
<evidence type="ECO:0000256" key="8">
    <source>
        <dbReference type="ARBA" id="ARBA00022989"/>
    </source>
</evidence>
<accession>A0A3D8J939</accession>
<evidence type="ECO:0000256" key="9">
    <source>
        <dbReference type="ARBA" id="ARBA00023010"/>
    </source>
</evidence>
<comment type="similarity">
    <text evidence="2">Belongs to the YajC family.</text>
</comment>
<keyword evidence="10 11" id="KW-0472">Membrane</keyword>
<evidence type="ECO:0000256" key="4">
    <source>
        <dbReference type="ARBA" id="ARBA00022448"/>
    </source>
</evidence>
<keyword evidence="7" id="KW-0653">Protein transport</keyword>
<dbReference type="PANTHER" id="PTHR33909">
    <property type="entry name" value="SEC TRANSLOCON ACCESSORY COMPLEX SUBUNIT YAJC"/>
    <property type="match status" value="1"/>
</dbReference>
<comment type="subcellular location">
    <subcellularLocation>
        <location evidence="1">Cell membrane</location>
        <topology evidence="1">Single-pass membrane protein</topology>
    </subcellularLocation>
</comment>
<dbReference type="PRINTS" id="PR01853">
    <property type="entry name" value="YAJCTRNLCASE"/>
</dbReference>
<organism evidence="12 13">
    <name type="scientific">Helicobacter anseris</name>
    <dbReference type="NCBI Taxonomy" id="375926"/>
    <lineage>
        <taxon>Bacteria</taxon>
        <taxon>Pseudomonadati</taxon>
        <taxon>Campylobacterota</taxon>
        <taxon>Epsilonproteobacteria</taxon>
        <taxon>Campylobacterales</taxon>
        <taxon>Helicobacteraceae</taxon>
        <taxon>Helicobacter</taxon>
    </lineage>
</organism>
<gene>
    <name evidence="12" type="primary">yajC</name>
    <name evidence="12" type="ORF">CQA57_03475</name>
</gene>
<evidence type="ECO:0000256" key="6">
    <source>
        <dbReference type="ARBA" id="ARBA00022692"/>
    </source>
</evidence>
<dbReference type="PANTHER" id="PTHR33909:SF1">
    <property type="entry name" value="SEC TRANSLOCON ACCESSORY COMPLEX SUBUNIT YAJC"/>
    <property type="match status" value="1"/>
</dbReference>
<dbReference type="RefSeq" id="WP_115578849.1">
    <property type="nucleotide sequence ID" value="NZ_NXLX01000006.1"/>
</dbReference>
<dbReference type="InterPro" id="IPR003849">
    <property type="entry name" value="Preprotein_translocase_YajC"/>
</dbReference>
<keyword evidence="6 11" id="KW-0812">Transmembrane</keyword>
<dbReference type="EMBL" id="NXLX01000006">
    <property type="protein sequence ID" value="RDU74019.1"/>
    <property type="molecule type" value="Genomic_DNA"/>
</dbReference>
<evidence type="ECO:0000256" key="10">
    <source>
        <dbReference type="ARBA" id="ARBA00023136"/>
    </source>
</evidence>
<keyword evidence="13" id="KW-1185">Reference proteome</keyword>
<evidence type="ECO:0000256" key="3">
    <source>
        <dbReference type="ARBA" id="ARBA00014962"/>
    </source>
</evidence>
<reference evidence="12 13" key="1">
    <citation type="submission" date="2018-04" db="EMBL/GenBank/DDBJ databases">
        <title>Novel Campyloabacter and Helicobacter Species and Strains.</title>
        <authorList>
            <person name="Mannion A.J."/>
            <person name="Shen Z."/>
            <person name="Fox J.G."/>
        </authorList>
    </citation>
    <scope>NUCLEOTIDE SEQUENCE [LARGE SCALE GENOMIC DNA]</scope>
    <source>
        <strain evidence="12 13">MIT 04-9362</strain>
    </source>
</reference>
<dbReference type="Pfam" id="PF02699">
    <property type="entry name" value="YajC"/>
    <property type="match status" value="1"/>
</dbReference>
<dbReference type="NCBIfam" id="TIGR00739">
    <property type="entry name" value="yajC"/>
    <property type="match status" value="1"/>
</dbReference>
<dbReference type="OrthoDB" id="9811406at2"/>
<evidence type="ECO:0000313" key="13">
    <source>
        <dbReference type="Proteomes" id="UP000256695"/>
    </source>
</evidence>
<comment type="caution">
    <text evidence="12">The sequence shown here is derived from an EMBL/GenBank/DDBJ whole genome shotgun (WGS) entry which is preliminary data.</text>
</comment>
<evidence type="ECO:0000256" key="5">
    <source>
        <dbReference type="ARBA" id="ARBA00022475"/>
    </source>
</evidence>
<dbReference type="Proteomes" id="UP000256695">
    <property type="component" value="Unassembled WGS sequence"/>
</dbReference>
<evidence type="ECO:0000256" key="2">
    <source>
        <dbReference type="ARBA" id="ARBA00006742"/>
    </source>
</evidence>
<feature type="transmembrane region" description="Helical" evidence="11">
    <location>
        <begin position="6"/>
        <end position="25"/>
    </location>
</feature>
<evidence type="ECO:0000313" key="12">
    <source>
        <dbReference type="EMBL" id="RDU74019.1"/>
    </source>
</evidence>
<keyword evidence="9" id="KW-0811">Translocation</keyword>
<dbReference type="SMART" id="SM01323">
    <property type="entry name" value="YajC"/>
    <property type="match status" value="1"/>
</dbReference>
<dbReference type="AlphaFoldDB" id="A0A3D8J939"/>